<proteinExistence type="predicted"/>
<dbReference type="Proteomes" id="UP000245996">
    <property type="component" value="Unassembled WGS sequence"/>
</dbReference>
<sequence>MKKRFLFHAGNEPVTPAASAAALQQTAWPGISLSQAHVLYGHSFTCSSPSAGKSMHFVDVLKAALRTEKAGGRYAQ</sequence>
<dbReference type="RefSeq" id="WP_069027091.1">
    <property type="nucleotide sequence ID" value="NZ_CP016891.1"/>
</dbReference>
<evidence type="ECO:0000313" key="2">
    <source>
        <dbReference type="Proteomes" id="UP000245996"/>
    </source>
</evidence>
<dbReference type="KEGG" id="pagc:BEE12_22865"/>
<accession>A0ABD6XK16</accession>
<dbReference type="EMBL" id="QGHE01000017">
    <property type="protein sequence ID" value="PWJ73935.1"/>
    <property type="molecule type" value="Genomic_DNA"/>
</dbReference>
<reference evidence="1 2" key="1">
    <citation type="submission" date="2018-05" db="EMBL/GenBank/DDBJ databases">
        <title>Genomic Encyclopedia of Type Strains, Phase IV (KMG-V): Genome sequencing to study the core and pangenomes of soil and plant-associated prokaryotes.</title>
        <authorList>
            <person name="Whitman W."/>
        </authorList>
    </citation>
    <scope>NUCLEOTIDE SEQUENCE [LARGE SCALE GENOMIC DNA]</scope>
    <source>
        <strain evidence="1 2">PNG 92-11</strain>
    </source>
</reference>
<organism evidence="1 2">
    <name type="scientific">Enterobacter agglomerans</name>
    <name type="common">Erwinia herbicola</name>
    <name type="synonym">Pantoea agglomerans</name>
    <dbReference type="NCBI Taxonomy" id="549"/>
    <lineage>
        <taxon>Bacteria</taxon>
        <taxon>Pseudomonadati</taxon>
        <taxon>Pseudomonadota</taxon>
        <taxon>Gammaproteobacteria</taxon>
        <taxon>Enterobacterales</taxon>
        <taxon>Erwiniaceae</taxon>
        <taxon>Pantoea</taxon>
        <taxon>Pantoea agglomerans group</taxon>
    </lineage>
</organism>
<comment type="caution">
    <text evidence="1">The sequence shown here is derived from an EMBL/GenBank/DDBJ whole genome shotgun (WGS) entry which is preliminary data.</text>
</comment>
<name>A0ABD6XK16_ENTAG</name>
<dbReference type="AlphaFoldDB" id="A0ABD6XK16"/>
<protein>
    <submittedName>
        <fullName evidence="1">Uncharacterized protein</fullName>
    </submittedName>
</protein>
<gene>
    <name evidence="1" type="ORF">C7430_11763</name>
</gene>
<evidence type="ECO:0000313" key="1">
    <source>
        <dbReference type="EMBL" id="PWJ73935.1"/>
    </source>
</evidence>